<reference evidence="2 3" key="1">
    <citation type="submission" date="2016-10" db="EMBL/GenBank/DDBJ databases">
        <title>Draft Genome Sequence of Rhizobacteria Flavobacterium johnsoniae CI04.</title>
        <authorList>
            <person name="Bravo J.I."/>
            <person name="Lozano G.L."/>
            <person name="Handelsman J."/>
        </authorList>
    </citation>
    <scope>NUCLEOTIDE SEQUENCE [LARGE SCALE GENOMIC DNA]</scope>
    <source>
        <strain evidence="2 3">CI04</strain>
    </source>
</reference>
<evidence type="ECO:0000313" key="2">
    <source>
        <dbReference type="EMBL" id="OIV40448.1"/>
    </source>
</evidence>
<dbReference type="AlphaFoldDB" id="A0A1J7CFX8"/>
<proteinExistence type="predicted"/>
<gene>
    <name evidence="2" type="ORF">BKM63_16295</name>
</gene>
<keyword evidence="3" id="KW-1185">Reference proteome</keyword>
<dbReference type="OrthoDB" id="9841462at2"/>
<protein>
    <submittedName>
        <fullName evidence="2">Uncharacterized protein</fullName>
    </submittedName>
</protein>
<keyword evidence="1" id="KW-0732">Signal</keyword>
<evidence type="ECO:0000256" key="1">
    <source>
        <dbReference type="SAM" id="SignalP"/>
    </source>
</evidence>
<organism evidence="2 3">
    <name type="scientific">Flavobacterium johnsoniae</name>
    <name type="common">Cytophaga johnsonae</name>
    <dbReference type="NCBI Taxonomy" id="986"/>
    <lineage>
        <taxon>Bacteria</taxon>
        <taxon>Pseudomonadati</taxon>
        <taxon>Bacteroidota</taxon>
        <taxon>Flavobacteriia</taxon>
        <taxon>Flavobacteriales</taxon>
        <taxon>Flavobacteriaceae</taxon>
        <taxon>Flavobacterium</taxon>
    </lineage>
</organism>
<feature type="signal peptide" evidence="1">
    <location>
        <begin position="1"/>
        <end position="23"/>
    </location>
</feature>
<name>A0A1J7CFX8_FLAJO</name>
<accession>A0A1J7CFX8</accession>
<sequence>MGNKFIFIVLTFFCLLTGQFTFAQDYNGGNGGSPMDDPGYLWNLGWLNEVCVGSGCNMNHLDNVNVQNNFTEDYIYLWNVLHSFEAYDYDFSSGGSGAADAEELLHQIEENPQFFLWFKDQDTDAFHSAVAITKEDISPGINDPVDYWYLGTSMGKDCDDTYYNLANQCSPNFIITDGNNPNRVATNGKALVMVKKDSDRTANISLAFDKFTPAIGSNYPIWSGTGITSNGISASYSGSSTSNFNMKITQALSTSGKIEIVNEGKANFSAQINEIKEKINDVSDVFRNFVEAKGTKVTEGQKALDFTGTIERWNVDMLNDGTRTGKATSIDLKGTYTMTMPKIKIPIYETGIAHLYATIDLGTGTGSANIKGIFDDSTEATAEFEGGFELGFTAFSGGVSAVIGDEDKLCAAATGTVNIGYFKVGGTLLANNLGRVILLTPHLKIGEVGADYSLSVKVNIGTLEEKCEIVAGSFPIWNEQDIPFSPWIIYSTE</sequence>
<comment type="caution">
    <text evidence="2">The sequence shown here is derived from an EMBL/GenBank/DDBJ whole genome shotgun (WGS) entry which is preliminary data.</text>
</comment>
<evidence type="ECO:0000313" key="3">
    <source>
        <dbReference type="Proteomes" id="UP000182826"/>
    </source>
</evidence>
<dbReference type="RefSeq" id="WP_071637650.1">
    <property type="nucleotide sequence ID" value="NZ_MLFK01000009.1"/>
</dbReference>
<feature type="chain" id="PRO_5009644245" evidence="1">
    <location>
        <begin position="24"/>
        <end position="493"/>
    </location>
</feature>
<dbReference type="EMBL" id="MLFK01000009">
    <property type="protein sequence ID" value="OIV40448.1"/>
    <property type="molecule type" value="Genomic_DNA"/>
</dbReference>
<dbReference type="Proteomes" id="UP000182826">
    <property type="component" value="Unassembled WGS sequence"/>
</dbReference>